<feature type="transmembrane region" description="Helical" evidence="17">
    <location>
        <begin position="788"/>
        <end position="810"/>
    </location>
</feature>
<evidence type="ECO:0000256" key="15">
    <source>
        <dbReference type="ARBA" id="ARBA00034049"/>
    </source>
</evidence>
<feature type="transmembrane region" description="Helical" evidence="17">
    <location>
        <begin position="745"/>
        <end position="767"/>
    </location>
</feature>
<evidence type="ECO:0000256" key="9">
    <source>
        <dbReference type="ARBA" id="ARBA00023098"/>
    </source>
</evidence>
<dbReference type="PANTHER" id="PTHR45727:SF2">
    <property type="entry name" value="NPC INTRACELLULAR CHOLESTEROL TRANSPORTER 1"/>
    <property type="match status" value="1"/>
</dbReference>
<feature type="transmembrane region" description="Helical" evidence="17">
    <location>
        <begin position="1221"/>
        <end position="1243"/>
    </location>
</feature>
<evidence type="ECO:0000256" key="6">
    <source>
        <dbReference type="ARBA" id="ARBA00022729"/>
    </source>
</evidence>
<evidence type="ECO:0000256" key="10">
    <source>
        <dbReference type="ARBA" id="ARBA00023136"/>
    </source>
</evidence>
<protein>
    <recommendedName>
        <fullName evidence="18">SSD domain-containing protein</fullName>
    </recommendedName>
</protein>
<evidence type="ECO:0000256" key="16">
    <source>
        <dbReference type="SAM" id="MobiDB-lite"/>
    </source>
</evidence>
<feature type="domain" description="SSD" evidence="18">
    <location>
        <begin position="681"/>
        <end position="846"/>
    </location>
</feature>
<feature type="transmembrane region" description="Helical" evidence="17">
    <location>
        <begin position="715"/>
        <end position="739"/>
    </location>
</feature>
<dbReference type="SUPFAM" id="SSF82866">
    <property type="entry name" value="Multidrug efflux transporter AcrB transmembrane domain"/>
    <property type="match status" value="2"/>
</dbReference>
<evidence type="ECO:0000259" key="18">
    <source>
        <dbReference type="PROSITE" id="PS50156"/>
    </source>
</evidence>
<evidence type="ECO:0000256" key="12">
    <source>
        <dbReference type="ARBA" id="ARBA00023166"/>
    </source>
</evidence>
<evidence type="ECO:0000256" key="8">
    <source>
        <dbReference type="ARBA" id="ARBA00023055"/>
    </source>
</evidence>
<reference evidence="19 20" key="1">
    <citation type="submission" date="2023-09" db="EMBL/GenBank/DDBJ databases">
        <title>Genomes of two closely related lineages of the louse Polyplax serrata with different host specificities.</title>
        <authorList>
            <person name="Martinu J."/>
            <person name="Tarabai H."/>
            <person name="Stefka J."/>
            <person name="Hypsa V."/>
        </authorList>
    </citation>
    <scope>NUCLEOTIDE SEQUENCE [LARGE SCALE GENOMIC DNA]</scope>
    <source>
        <strain evidence="19">98ZLc_SE</strain>
    </source>
</reference>
<dbReference type="InterPro" id="IPR000731">
    <property type="entry name" value="SSD"/>
</dbReference>
<organism evidence="19 20">
    <name type="scientific">Polyplax serrata</name>
    <name type="common">Common mouse louse</name>
    <dbReference type="NCBI Taxonomy" id="468196"/>
    <lineage>
        <taxon>Eukaryota</taxon>
        <taxon>Metazoa</taxon>
        <taxon>Ecdysozoa</taxon>
        <taxon>Arthropoda</taxon>
        <taxon>Hexapoda</taxon>
        <taxon>Insecta</taxon>
        <taxon>Pterygota</taxon>
        <taxon>Neoptera</taxon>
        <taxon>Paraneoptera</taxon>
        <taxon>Psocodea</taxon>
        <taxon>Troctomorpha</taxon>
        <taxon>Phthiraptera</taxon>
        <taxon>Anoplura</taxon>
        <taxon>Polyplacidae</taxon>
        <taxon>Polyplax</taxon>
    </lineage>
</organism>
<keyword evidence="5 17" id="KW-0812">Transmembrane</keyword>
<evidence type="ECO:0000313" key="20">
    <source>
        <dbReference type="Proteomes" id="UP001359485"/>
    </source>
</evidence>
<evidence type="ECO:0000256" key="14">
    <source>
        <dbReference type="ARBA" id="ARBA00023221"/>
    </source>
</evidence>
<dbReference type="Pfam" id="PF22314">
    <property type="entry name" value="NPC1_MLD"/>
    <property type="match status" value="1"/>
</dbReference>
<comment type="catalytic activity">
    <reaction evidence="15">
        <text>cholesterol(in) = cholesterol(out)</text>
        <dbReference type="Rhea" id="RHEA:39747"/>
        <dbReference type="ChEBI" id="CHEBI:16113"/>
    </reaction>
</comment>
<feature type="transmembrane region" description="Helical" evidence="17">
    <location>
        <begin position="682"/>
        <end position="703"/>
    </location>
</feature>
<keyword evidence="11" id="KW-1015">Disulfide bond</keyword>
<comment type="caution">
    <text evidence="19">The sequence shown here is derived from an EMBL/GenBank/DDBJ whole genome shotgun (WGS) entry which is preliminary data.</text>
</comment>
<evidence type="ECO:0000256" key="2">
    <source>
        <dbReference type="ARBA" id="ARBA00005585"/>
    </source>
</evidence>
<keyword evidence="20" id="KW-1185">Reference proteome</keyword>
<gene>
    <name evidence="19" type="ORF">RUM44_010296</name>
</gene>
<keyword evidence="10 17" id="KW-0472">Membrane</keyword>
<feature type="transmembrane region" description="Helical" evidence="17">
    <location>
        <begin position="822"/>
        <end position="846"/>
    </location>
</feature>
<evidence type="ECO:0000256" key="13">
    <source>
        <dbReference type="ARBA" id="ARBA00023180"/>
    </source>
</evidence>
<evidence type="ECO:0000256" key="17">
    <source>
        <dbReference type="SAM" id="Phobius"/>
    </source>
</evidence>
<keyword evidence="13" id="KW-0325">Glycoprotein</keyword>
<sequence length="1349" mass="150617">MFAERFTFIGCQAYGQNPRIQSARLNFTGGRDLPVKQKMHIDKVQAEEPHCVMYDECGKTSDGSATQLLTCSYNGTAKELSEKGVSLLKKWCPHYLDSFNAGPVKTCCSEKQLVSLDRNIQQASLLISRCPSCKYNFIRHYCDFACRPDQSNFIEPLTIVNASIDGKIFRPAVSEINLYINKSYTYGTFDSCKHVYLPLANQYAMDILCNRPVVSCTPELWFQFLGDASAFSPYQINYVMSDKPKVKEFTPLTIKTYPCNKKPLETESTCSCLDCEESCPVPPPPVLPPPPFFIGLLPGMDVIMILAFIIGSIFFILSVFFCDKRNRKQASKRAVEVREEVGRRLAGMDNSRVDDESSPLQSKRSSVASEEHTNDKTGLAEPESELTHLDKIGAGIEKFLENAFYKLGLFCVSRPWTVLMIGLMVFVGLAYGIMFVKVTTDPIELWANPTSRSRVEKEYYDSHFRPFYRTQQVIIHAVGLPNITHNTSTGLMQFGPVFNASFLKEVYELQSAIRKLSAGGVTLKDICFSPLASESGPDDISQCSVMSIWGYYQDDPDNLDLEDGAYLDKFMTCVNNPYLPDECLAPWGGPVLPDLALGGFLQAGLNKDGKPKYEAATTLILTYLVNNHHNKTLREPAYQWEAKFIELMRNWTETKKPAYMDVAFSAERSIEDELERTSHSDVGTILISYIIMFAYIAISLGQIRSFSRLLADSKITLGLGGVIVVLISVACSVGIFGYVGVPATLIIIEVIPFLVLAVGVDNIFILVQTHSRLPRKPDESLEEHLGRTLGVVGPSMTLTSLSESFCFFLGGLSNMPAVRAFALYAGMALLIDFIFQVTCFVSLLALDTRRQAADRYDVCCFIKGSKKEGGSSLPDGLLYEFFKNIYVPALMNKILRPLVMIIFYGWLCLSIAVLPRIQVGLDQELSMSQDSYVLKYFKSLKSYLSIGPPVYFIVKDTNIDYSKPEIQNLFCTGPNCNVDSLTTQIYLASKQANTSYIATPASSWLDDYFDWLSSKACCKIESDKSFCPHTSYDCDSCPRENTTGMRPTKTDFERYLTFFLKDDPDSTCAKGGHPSYGPGVRYKKIDVDKEGYERDAVSANYYMAYHTILKTSEDYYSSLKSARDIAANITATTNERISKMGVNASIEVFPYSVFYVFYEQYLTVWEDGINSMLISFLAIFVTSFVLLGLDLCGAFVIVITIAMIIINLGGLMYWWDIGLNAVSLVNLVMAVGIAVEFCSHLVHSFTGSIEPNKVRRASLALTEMGSSVFSGITLTKFGGIIVLGFAKSQIFQVFYFRMYLGIVLFGAAHGLIFLPVLLSYMGPSGSRRNKHFLAEVYDMRGSYEPIDGC</sequence>
<keyword evidence="7 17" id="KW-1133">Transmembrane helix</keyword>
<feature type="compositionally biased region" description="Polar residues" evidence="16">
    <location>
        <begin position="358"/>
        <end position="368"/>
    </location>
</feature>
<feature type="transmembrane region" description="Helical" evidence="17">
    <location>
        <begin position="1264"/>
        <end position="1286"/>
    </location>
</feature>
<feature type="transmembrane region" description="Helical" evidence="17">
    <location>
        <begin position="898"/>
        <end position="917"/>
    </location>
</feature>
<feature type="transmembrane region" description="Helical" evidence="17">
    <location>
        <begin position="416"/>
        <end position="436"/>
    </location>
</feature>
<dbReference type="Pfam" id="PF16414">
    <property type="entry name" value="NPC1_N"/>
    <property type="match status" value="1"/>
</dbReference>
<keyword evidence="3" id="KW-0813">Transport</keyword>
<dbReference type="Gene3D" id="1.20.1640.10">
    <property type="entry name" value="Multidrug efflux transporter AcrB transmembrane domain"/>
    <property type="match status" value="2"/>
</dbReference>
<keyword evidence="9" id="KW-0443">Lipid metabolism</keyword>
<feature type="transmembrane region" description="Helical" evidence="17">
    <location>
        <begin position="1298"/>
        <end position="1320"/>
    </location>
</feature>
<dbReference type="Proteomes" id="UP001359485">
    <property type="component" value="Unassembled WGS sequence"/>
</dbReference>
<feature type="transmembrane region" description="Helical" evidence="17">
    <location>
        <begin position="1168"/>
        <end position="1187"/>
    </location>
</feature>
<keyword evidence="4" id="KW-0153">Cholesterol metabolism</keyword>
<evidence type="ECO:0000313" key="19">
    <source>
        <dbReference type="EMBL" id="KAK6627817.1"/>
    </source>
</evidence>
<evidence type="ECO:0000256" key="5">
    <source>
        <dbReference type="ARBA" id="ARBA00022692"/>
    </source>
</evidence>
<keyword evidence="14" id="KW-0753">Steroid metabolism</keyword>
<dbReference type="PROSITE" id="PS50156">
    <property type="entry name" value="SSD"/>
    <property type="match status" value="1"/>
</dbReference>
<dbReference type="PANTHER" id="PTHR45727">
    <property type="entry name" value="NPC INTRACELLULAR CHOLESTEROL TRANSPORTER 1"/>
    <property type="match status" value="1"/>
</dbReference>
<dbReference type="EMBL" id="JAWJWF010000045">
    <property type="protein sequence ID" value="KAK6627817.1"/>
    <property type="molecule type" value="Genomic_DNA"/>
</dbReference>
<evidence type="ECO:0000256" key="7">
    <source>
        <dbReference type="ARBA" id="ARBA00022989"/>
    </source>
</evidence>
<dbReference type="InterPro" id="IPR053956">
    <property type="entry name" value="NPC1_MLD"/>
</dbReference>
<dbReference type="Pfam" id="PF12349">
    <property type="entry name" value="Sterol-sensing"/>
    <property type="match status" value="1"/>
</dbReference>
<feature type="transmembrane region" description="Helical" evidence="17">
    <location>
        <begin position="292"/>
        <end position="322"/>
    </location>
</feature>
<comment type="subcellular location">
    <subcellularLocation>
        <location evidence="1">Endomembrane system</location>
        <topology evidence="1">Multi-pass membrane protein</topology>
    </subcellularLocation>
</comment>
<evidence type="ECO:0000256" key="3">
    <source>
        <dbReference type="ARBA" id="ARBA00022448"/>
    </source>
</evidence>
<dbReference type="InterPro" id="IPR032190">
    <property type="entry name" value="NPC1_N"/>
</dbReference>
<proteinExistence type="inferred from homology"/>
<dbReference type="NCBIfam" id="TIGR00917">
    <property type="entry name" value="2A060601"/>
    <property type="match status" value="1"/>
</dbReference>
<keyword evidence="6" id="KW-0732">Signal</keyword>
<evidence type="ECO:0000256" key="11">
    <source>
        <dbReference type="ARBA" id="ARBA00023157"/>
    </source>
</evidence>
<evidence type="ECO:0000256" key="4">
    <source>
        <dbReference type="ARBA" id="ARBA00022548"/>
    </source>
</evidence>
<feature type="transmembrane region" description="Helical" evidence="17">
    <location>
        <begin position="1194"/>
        <end position="1215"/>
    </location>
</feature>
<evidence type="ECO:0000256" key="1">
    <source>
        <dbReference type="ARBA" id="ARBA00004127"/>
    </source>
</evidence>
<accession>A0ABR1AV52</accession>
<name>A0ABR1AV52_POLSC</name>
<comment type="similarity">
    <text evidence="2">Belongs to the patched family.</text>
</comment>
<feature type="region of interest" description="Disordered" evidence="16">
    <location>
        <begin position="346"/>
        <end position="381"/>
    </location>
</feature>
<dbReference type="InterPro" id="IPR053958">
    <property type="entry name" value="HMGCR/SNAP/NPC1-like_SSD"/>
</dbReference>
<dbReference type="InterPro" id="IPR004765">
    <property type="entry name" value="NPC1-like"/>
</dbReference>
<keyword evidence="8" id="KW-0445">Lipid transport</keyword>
<keyword evidence="12" id="KW-1207">Sterol metabolism</keyword>